<dbReference type="EMBL" id="JADWOX010000004">
    <property type="protein sequence ID" value="MBI1683745.1"/>
    <property type="molecule type" value="Genomic_DNA"/>
</dbReference>
<dbReference type="PANTHER" id="PTHR30298">
    <property type="entry name" value="H REPEAT-ASSOCIATED PREDICTED TRANSPOSASE"/>
    <property type="match status" value="1"/>
</dbReference>
<dbReference type="RefSeq" id="WP_198575671.1">
    <property type="nucleotide sequence ID" value="NZ_JADWOX010000004.1"/>
</dbReference>
<evidence type="ECO:0000259" key="1">
    <source>
        <dbReference type="Pfam" id="PF01609"/>
    </source>
</evidence>
<protein>
    <submittedName>
        <fullName evidence="3">ISAs1 family transposase</fullName>
    </submittedName>
</protein>
<dbReference type="InterPro" id="IPR002559">
    <property type="entry name" value="Transposase_11"/>
</dbReference>
<dbReference type="PANTHER" id="PTHR30298:SF0">
    <property type="entry name" value="PROTEIN YBFL-RELATED"/>
    <property type="match status" value="1"/>
</dbReference>
<dbReference type="Pfam" id="PF13808">
    <property type="entry name" value="DDE_Tnp_1_assoc"/>
    <property type="match status" value="1"/>
</dbReference>
<feature type="domain" description="H repeat-associated protein N-terminal" evidence="2">
    <location>
        <begin position="6"/>
        <end position="90"/>
    </location>
</feature>
<organism evidence="3 4">
    <name type="scientific">Caulobacter hibisci</name>
    <dbReference type="NCBI Taxonomy" id="2035993"/>
    <lineage>
        <taxon>Bacteria</taxon>
        <taxon>Pseudomonadati</taxon>
        <taxon>Pseudomonadota</taxon>
        <taxon>Alphaproteobacteria</taxon>
        <taxon>Caulobacterales</taxon>
        <taxon>Caulobacteraceae</taxon>
        <taxon>Caulobacter</taxon>
    </lineage>
</organism>
<proteinExistence type="predicted"/>
<evidence type="ECO:0000313" key="4">
    <source>
        <dbReference type="Proteomes" id="UP000639859"/>
    </source>
</evidence>
<sequence>METFSSYFSGIADPRAKNARHDLLELMFVSLAAVMCGAEDCTDMALFARAKLDCLRQVLKLEHGAPSHDTFSRMFRLLEPEPFEAAFAKFTAAFAGALKGVVAIDGKALRGAYERGAEATPLHLVNVWAVEARLAIGQRLAPGRNEVLGVQQALALLDLQGCIVTADALHCRRDTAQVILDAGADYALALKANQPKLLAQVRALIEAEDPATGVAEGPRRAHDRVEGRSAVVVPAHGVDFPGLAAVACVQADRKPADQPSDTNVRFFLLSTPLSPQRMLQVARSHWGAENQLHWVLDVAFDEDACRSRKDNAPQNLALIRKLALNTLRLHPDKGSIKGKIKRAGWDDAFLFSLLGHMR</sequence>
<evidence type="ECO:0000313" key="3">
    <source>
        <dbReference type="EMBL" id="MBI1683745.1"/>
    </source>
</evidence>
<comment type="caution">
    <text evidence="3">The sequence shown here is derived from an EMBL/GenBank/DDBJ whole genome shotgun (WGS) entry which is preliminary data.</text>
</comment>
<accession>A0ABS0SXX0</accession>
<name>A0ABS0SXX0_9CAUL</name>
<dbReference type="InterPro" id="IPR047647">
    <property type="entry name" value="ISAs1_transpos"/>
</dbReference>
<dbReference type="Pfam" id="PF01609">
    <property type="entry name" value="DDE_Tnp_1"/>
    <property type="match status" value="1"/>
</dbReference>
<reference evidence="3 4" key="1">
    <citation type="submission" date="2020-11" db="EMBL/GenBank/DDBJ databases">
        <title>genome sequence of strain KACC 18849.</title>
        <authorList>
            <person name="Gao J."/>
            <person name="Zhang X."/>
        </authorList>
    </citation>
    <scope>NUCLEOTIDE SEQUENCE [LARGE SCALE GENOMIC DNA]</scope>
    <source>
        <strain evidence="3 4">KACC 18849</strain>
    </source>
</reference>
<dbReference type="NCBIfam" id="NF033564">
    <property type="entry name" value="transpos_ISAs1"/>
    <property type="match status" value="1"/>
</dbReference>
<dbReference type="Proteomes" id="UP000639859">
    <property type="component" value="Unassembled WGS sequence"/>
</dbReference>
<evidence type="ECO:0000259" key="2">
    <source>
        <dbReference type="Pfam" id="PF13808"/>
    </source>
</evidence>
<feature type="domain" description="Transposase IS4-like" evidence="1">
    <location>
        <begin position="99"/>
        <end position="325"/>
    </location>
</feature>
<dbReference type="InterPro" id="IPR032806">
    <property type="entry name" value="YbfD_N"/>
</dbReference>
<keyword evidence="4" id="KW-1185">Reference proteome</keyword>
<gene>
    <name evidence="3" type="ORF">I4Q42_08700</name>
</gene>
<dbReference type="InterPro" id="IPR051698">
    <property type="entry name" value="Transposase_11-like"/>
</dbReference>